<feature type="signal peptide" evidence="2">
    <location>
        <begin position="1"/>
        <end position="17"/>
    </location>
</feature>
<dbReference type="AlphaFoldDB" id="A0AA38M6L5"/>
<gene>
    <name evidence="3" type="ORF">Zmor_023636</name>
</gene>
<feature type="region of interest" description="Disordered" evidence="1">
    <location>
        <begin position="46"/>
        <end position="103"/>
    </location>
</feature>
<organism evidence="3 4">
    <name type="scientific">Zophobas morio</name>
    <dbReference type="NCBI Taxonomy" id="2755281"/>
    <lineage>
        <taxon>Eukaryota</taxon>
        <taxon>Metazoa</taxon>
        <taxon>Ecdysozoa</taxon>
        <taxon>Arthropoda</taxon>
        <taxon>Hexapoda</taxon>
        <taxon>Insecta</taxon>
        <taxon>Pterygota</taxon>
        <taxon>Neoptera</taxon>
        <taxon>Endopterygota</taxon>
        <taxon>Coleoptera</taxon>
        <taxon>Polyphaga</taxon>
        <taxon>Cucujiformia</taxon>
        <taxon>Tenebrionidae</taxon>
        <taxon>Zophobas</taxon>
    </lineage>
</organism>
<feature type="chain" id="PRO_5041385517" evidence="2">
    <location>
        <begin position="18"/>
        <end position="137"/>
    </location>
</feature>
<proteinExistence type="predicted"/>
<feature type="compositionally biased region" description="Acidic residues" evidence="1">
    <location>
        <begin position="87"/>
        <end position="96"/>
    </location>
</feature>
<evidence type="ECO:0000256" key="1">
    <source>
        <dbReference type="SAM" id="MobiDB-lite"/>
    </source>
</evidence>
<accession>A0AA38M6L5</accession>
<dbReference type="Proteomes" id="UP001168821">
    <property type="component" value="Unassembled WGS sequence"/>
</dbReference>
<dbReference type="EMBL" id="JALNTZ010000007">
    <property type="protein sequence ID" value="KAJ3646025.1"/>
    <property type="molecule type" value="Genomic_DNA"/>
</dbReference>
<keyword evidence="4" id="KW-1185">Reference proteome</keyword>
<name>A0AA38M6L5_9CUCU</name>
<protein>
    <submittedName>
        <fullName evidence="3">Uncharacterized protein</fullName>
    </submittedName>
</protein>
<sequence length="137" mass="16233">MNYFVLVLILFLVYVQCYKEQVRHRYPRKISTFLDDEDEFRKYILKPTTTTRPPISGKSGDSKNGDGSDRKEQNWDLNEVYYSGSGDDSETSPDDSEISRSDKDLFSWNYQPVDEKRKNDEVKKSYKYSFEGKLFFM</sequence>
<feature type="compositionally biased region" description="Basic and acidic residues" evidence="1">
    <location>
        <begin position="60"/>
        <end position="74"/>
    </location>
</feature>
<evidence type="ECO:0000313" key="4">
    <source>
        <dbReference type="Proteomes" id="UP001168821"/>
    </source>
</evidence>
<evidence type="ECO:0000313" key="3">
    <source>
        <dbReference type="EMBL" id="KAJ3646025.1"/>
    </source>
</evidence>
<keyword evidence="2" id="KW-0732">Signal</keyword>
<evidence type="ECO:0000256" key="2">
    <source>
        <dbReference type="SAM" id="SignalP"/>
    </source>
</evidence>
<reference evidence="3" key="1">
    <citation type="journal article" date="2023" name="G3 (Bethesda)">
        <title>Whole genome assemblies of Zophobas morio and Tenebrio molitor.</title>
        <authorList>
            <person name="Kaur S."/>
            <person name="Stinson S.A."/>
            <person name="diCenzo G.C."/>
        </authorList>
    </citation>
    <scope>NUCLEOTIDE SEQUENCE</scope>
    <source>
        <strain evidence="3">QUZm001</strain>
    </source>
</reference>
<comment type="caution">
    <text evidence="3">The sequence shown here is derived from an EMBL/GenBank/DDBJ whole genome shotgun (WGS) entry which is preliminary data.</text>
</comment>